<feature type="compositionally biased region" description="Pro residues" evidence="3">
    <location>
        <begin position="64"/>
        <end position="79"/>
    </location>
</feature>
<evidence type="ECO:0000313" key="5">
    <source>
        <dbReference type="EMBL" id="CAE0549715.1"/>
    </source>
</evidence>
<dbReference type="SMART" id="SM00033">
    <property type="entry name" value="CH"/>
    <property type="match status" value="4"/>
</dbReference>
<dbReference type="PANTHER" id="PTHR19961:SF18">
    <property type="entry name" value="FI19014P1"/>
    <property type="match status" value="1"/>
</dbReference>
<dbReference type="GO" id="GO:0005737">
    <property type="term" value="C:cytoplasm"/>
    <property type="evidence" value="ECO:0007669"/>
    <property type="project" value="TreeGrafter"/>
</dbReference>
<dbReference type="Pfam" id="PF00307">
    <property type="entry name" value="CH"/>
    <property type="match status" value="3"/>
</dbReference>
<name>A0A7S3SBT4_EMIHU</name>
<gene>
    <name evidence="5" type="ORF">EHUX00137_LOCUS17633</name>
</gene>
<feature type="region of interest" description="Disordered" evidence="3">
    <location>
        <begin position="56"/>
        <end position="80"/>
    </location>
</feature>
<feature type="domain" description="Calponin-homology (CH)" evidence="4">
    <location>
        <begin position="265"/>
        <end position="384"/>
    </location>
</feature>
<dbReference type="PROSITE" id="PS50021">
    <property type="entry name" value="CH"/>
    <property type="match status" value="4"/>
</dbReference>
<dbReference type="EMBL" id="HBIR01023047">
    <property type="protein sequence ID" value="CAE0549715.1"/>
    <property type="molecule type" value="Transcribed_RNA"/>
</dbReference>
<dbReference type="GO" id="GO:0051017">
    <property type="term" value="P:actin filament bundle assembly"/>
    <property type="evidence" value="ECO:0007669"/>
    <property type="project" value="InterPro"/>
</dbReference>
<dbReference type="GO" id="GO:0051639">
    <property type="term" value="P:actin filament network formation"/>
    <property type="evidence" value="ECO:0007669"/>
    <property type="project" value="TreeGrafter"/>
</dbReference>
<reference evidence="5" key="1">
    <citation type="submission" date="2021-01" db="EMBL/GenBank/DDBJ databases">
        <authorList>
            <person name="Corre E."/>
            <person name="Pelletier E."/>
            <person name="Niang G."/>
            <person name="Scheremetjew M."/>
            <person name="Finn R."/>
            <person name="Kale V."/>
            <person name="Holt S."/>
            <person name="Cochrane G."/>
            <person name="Meng A."/>
            <person name="Brown T."/>
            <person name="Cohen L."/>
        </authorList>
    </citation>
    <scope>NUCLEOTIDE SEQUENCE</scope>
    <source>
        <strain evidence="5">379</strain>
    </source>
</reference>
<dbReference type="Gene3D" id="1.10.418.10">
    <property type="entry name" value="Calponin-like domain"/>
    <property type="match status" value="4"/>
</dbReference>
<dbReference type="CDD" id="cd21218">
    <property type="entry name" value="CH_PLS_FIM_rpt2"/>
    <property type="match status" value="1"/>
</dbReference>
<dbReference type="SUPFAM" id="SSF47576">
    <property type="entry name" value="Calponin-homology domain, CH-domain"/>
    <property type="match status" value="1"/>
</dbReference>
<evidence type="ECO:0000256" key="1">
    <source>
        <dbReference type="ARBA" id="ARBA00022737"/>
    </source>
</evidence>
<accession>A0A7S3SBT4</accession>
<dbReference type="InterPro" id="IPR039959">
    <property type="entry name" value="Fimbrin/Plastin"/>
</dbReference>
<dbReference type="GO" id="GO:0005884">
    <property type="term" value="C:actin filament"/>
    <property type="evidence" value="ECO:0007669"/>
    <property type="project" value="TreeGrafter"/>
</dbReference>
<feature type="compositionally biased region" description="Low complexity" evidence="3">
    <location>
        <begin position="13"/>
        <end position="26"/>
    </location>
</feature>
<proteinExistence type="predicted"/>
<keyword evidence="2" id="KW-0009">Actin-binding</keyword>
<feature type="region of interest" description="Disordered" evidence="3">
    <location>
        <begin position="1"/>
        <end position="26"/>
    </location>
</feature>
<keyword evidence="1" id="KW-0677">Repeat</keyword>
<protein>
    <recommendedName>
        <fullName evidence="4">Calponin-homology (CH) domain-containing protein</fullName>
    </recommendedName>
</protein>
<dbReference type="AlphaFoldDB" id="A0A7S3SBT4"/>
<organism evidence="5">
    <name type="scientific">Emiliania huxleyi</name>
    <name type="common">Coccolithophore</name>
    <name type="synonym">Pontosphaera huxleyi</name>
    <dbReference type="NCBI Taxonomy" id="2903"/>
    <lineage>
        <taxon>Eukaryota</taxon>
        <taxon>Haptista</taxon>
        <taxon>Haptophyta</taxon>
        <taxon>Prymnesiophyceae</taxon>
        <taxon>Isochrysidales</taxon>
        <taxon>Noelaerhabdaceae</taxon>
        <taxon>Emiliania</taxon>
    </lineage>
</organism>
<feature type="domain" description="Calponin-homology (CH)" evidence="4">
    <location>
        <begin position="113"/>
        <end position="237"/>
    </location>
</feature>
<sequence>MLVHGGGALTATADSSHAAPQPAAPADDALGQITTAVASNAAEAVVFEQATDPRAPHFAAQPLGAPPPAAPAAGGPPLPEHATVAMGHLHQTVLELPSSVATPGAADPDAFADSERAALARHLNWALASDEHASASLPIDPSCSAFFGAVANGIVLSKYALRVDSTALDERALNLPGERGQLLGREDMLQNQSLCLNAATAIGCGVPGLTPQQMVDAPPSGQQRALQLVWNMVRSALLNPIQASKNPEIHGMLLAGEDPASLARYRPEKVLQRWVNHHIRGYLEASPEQASVPRTFRVTNLHADLADGLALSIVLHQVAPRRSAAVGVSEAALASSSADERVRLAIEAAELCGVEMFEVDAADVLEARPRMLLAFVAAIFRTCPGLDAQAEPEAPASKRGRRGNRSQEREEAALRMWMASLGLGLESLSSLYEDCRTGVVFLRLLDFLRPGAVDWSRVLLEPRSIYERVQNCNHAVRAARFLGLVVEGFSGKDLADGISMYILSMASQLMRAHVCLFLDELGLGEGDVLEWANCQVRRHDDAFEMRLRGFADAQIRTGVFVLRLLRAVAPECTREELILPGDTEEERAQNARYVISCAHKAGCTVFATWEDVVEGRPRMMLCLLAAIMAEDLRRHAAEPVDKDLPTPNQS</sequence>
<dbReference type="PANTHER" id="PTHR19961">
    <property type="entry name" value="FIMBRIN/PLASTIN"/>
    <property type="match status" value="1"/>
</dbReference>
<feature type="domain" description="Calponin-homology (CH)" evidence="4">
    <location>
        <begin position="408"/>
        <end position="514"/>
    </location>
</feature>
<dbReference type="CDD" id="cd21220">
    <property type="entry name" value="CH_PLS_FIM_rpt4"/>
    <property type="match status" value="1"/>
</dbReference>
<dbReference type="GO" id="GO:0051015">
    <property type="term" value="F:actin filament binding"/>
    <property type="evidence" value="ECO:0007669"/>
    <property type="project" value="InterPro"/>
</dbReference>
<evidence type="ECO:0000256" key="2">
    <source>
        <dbReference type="ARBA" id="ARBA00023203"/>
    </source>
</evidence>
<evidence type="ECO:0000256" key="3">
    <source>
        <dbReference type="SAM" id="MobiDB-lite"/>
    </source>
</evidence>
<dbReference type="InterPro" id="IPR001715">
    <property type="entry name" value="CH_dom"/>
</dbReference>
<feature type="domain" description="Calponin-homology (CH)" evidence="4">
    <location>
        <begin position="522"/>
        <end position="632"/>
    </location>
</feature>
<dbReference type="GO" id="GO:0032432">
    <property type="term" value="C:actin filament bundle"/>
    <property type="evidence" value="ECO:0007669"/>
    <property type="project" value="TreeGrafter"/>
</dbReference>
<evidence type="ECO:0000259" key="4">
    <source>
        <dbReference type="PROSITE" id="PS50021"/>
    </source>
</evidence>
<dbReference type="CDD" id="cd21219">
    <property type="entry name" value="CH_PLS_FIM_rpt3"/>
    <property type="match status" value="1"/>
</dbReference>
<dbReference type="InterPro" id="IPR036872">
    <property type="entry name" value="CH_dom_sf"/>
</dbReference>